<dbReference type="OrthoDB" id="10263751at2759"/>
<feature type="compositionally biased region" description="Basic and acidic residues" evidence="1">
    <location>
        <begin position="319"/>
        <end position="355"/>
    </location>
</feature>
<feature type="region of interest" description="Disordered" evidence="1">
    <location>
        <begin position="292"/>
        <end position="355"/>
    </location>
</feature>
<feature type="compositionally biased region" description="Acidic residues" evidence="1">
    <location>
        <begin position="188"/>
        <end position="199"/>
    </location>
</feature>
<feature type="compositionally biased region" description="Acidic residues" evidence="1">
    <location>
        <begin position="305"/>
        <end position="318"/>
    </location>
</feature>
<feature type="compositionally biased region" description="Low complexity" evidence="1">
    <location>
        <begin position="254"/>
        <end position="263"/>
    </location>
</feature>
<evidence type="ECO:0000256" key="1">
    <source>
        <dbReference type="SAM" id="MobiDB-lite"/>
    </source>
</evidence>
<name>A0A7R8CEJ3_LEPSM</name>
<feature type="compositionally biased region" description="Basic and acidic residues" evidence="1">
    <location>
        <begin position="234"/>
        <end position="246"/>
    </location>
</feature>
<feature type="compositionally biased region" description="Basic and acidic residues" evidence="1">
    <location>
        <begin position="177"/>
        <end position="187"/>
    </location>
</feature>
<dbReference type="AlphaFoldDB" id="A0A7R8CEJ3"/>
<gene>
    <name evidence="2" type="ORF">LSAA_2236</name>
</gene>
<feature type="compositionally biased region" description="Basic and acidic residues" evidence="1">
    <location>
        <begin position="200"/>
        <end position="219"/>
    </location>
</feature>
<feature type="region of interest" description="Disordered" evidence="1">
    <location>
        <begin position="177"/>
        <end position="266"/>
    </location>
</feature>
<sequence>MSEDINSEEIINKQRAEIERLGTPLITTTLEWHYLTGQSNPDTKVKRFGCQRANLRPLKDNQVLLADIYVSWYGPCTAIEAHLKRLRMSSIEKPETLYLAKVCCDDIQDLQEVDMEIKGLIRDSDHIIDYSSESAIQCQSSLAEMAQDEFTHSIGCGKTDKLSTLFQDGLIEIPDEKDNSLNKKIEEDSNTPEVEEEQMDPNRESKPHQEDSIEGCDKLSEDEDERIVINENDDQIKKEQDDTQDRENEDESLESNNNNISTNEDIENVKKMMNLKKSKFKNKVRKKILRNKNGSNKFFSGLESDIIEEEGEEEEENEDLSKNKDGTLDIQSEHGFQKSSQEKKKNGDCAFKRDP</sequence>
<dbReference type="Proteomes" id="UP000675881">
    <property type="component" value="Chromosome 10"/>
</dbReference>
<reference evidence="2" key="1">
    <citation type="submission" date="2021-02" db="EMBL/GenBank/DDBJ databases">
        <authorList>
            <person name="Bekaert M."/>
        </authorList>
    </citation>
    <scope>NUCLEOTIDE SEQUENCE</scope>
    <source>
        <strain evidence="2">IoA-00</strain>
    </source>
</reference>
<proteinExistence type="predicted"/>
<organism evidence="2 3">
    <name type="scientific">Lepeophtheirus salmonis</name>
    <name type="common">Salmon louse</name>
    <name type="synonym">Caligus salmonis</name>
    <dbReference type="NCBI Taxonomy" id="72036"/>
    <lineage>
        <taxon>Eukaryota</taxon>
        <taxon>Metazoa</taxon>
        <taxon>Ecdysozoa</taxon>
        <taxon>Arthropoda</taxon>
        <taxon>Crustacea</taxon>
        <taxon>Multicrustacea</taxon>
        <taxon>Hexanauplia</taxon>
        <taxon>Copepoda</taxon>
        <taxon>Siphonostomatoida</taxon>
        <taxon>Caligidae</taxon>
        <taxon>Lepeophtheirus</taxon>
    </lineage>
</organism>
<evidence type="ECO:0000313" key="3">
    <source>
        <dbReference type="Proteomes" id="UP000675881"/>
    </source>
</evidence>
<dbReference type="EMBL" id="HG994589">
    <property type="protein sequence ID" value="CAF2795857.1"/>
    <property type="molecule type" value="Genomic_DNA"/>
</dbReference>
<keyword evidence="3" id="KW-1185">Reference proteome</keyword>
<accession>A0A7R8CEJ3</accession>
<protein>
    <submittedName>
        <fullName evidence="2">(salmon louse) hypothetical protein</fullName>
    </submittedName>
</protein>
<evidence type="ECO:0000313" key="2">
    <source>
        <dbReference type="EMBL" id="CAF2795857.1"/>
    </source>
</evidence>